<dbReference type="Proteomes" id="UP001065613">
    <property type="component" value="Chromosome"/>
</dbReference>
<dbReference type="KEGG" id="wna:KA717_31315"/>
<name>A0A977KWA1_9CYAN</name>
<dbReference type="GO" id="GO:0061711">
    <property type="term" value="F:tRNA N(6)-L-threonylcarbamoyladenine synthase activity"/>
    <property type="evidence" value="ECO:0007669"/>
    <property type="project" value="UniProtKB-EC"/>
</dbReference>
<protein>
    <submittedName>
        <fullName evidence="2">tRNA (Adenosine(37)-N6)-threonylcarbamoyltransferase complex dimerization subunit type 1 TsaB</fullName>
        <ecNumber evidence="2">2.3.1.234</ecNumber>
    </submittedName>
</protein>
<evidence type="ECO:0000313" key="2">
    <source>
        <dbReference type="EMBL" id="UXE60111.1"/>
    </source>
</evidence>
<evidence type="ECO:0000259" key="1">
    <source>
        <dbReference type="Pfam" id="PF00814"/>
    </source>
</evidence>
<reference evidence="2" key="1">
    <citation type="submission" date="2021-04" db="EMBL/GenBank/DDBJ databases">
        <title>Genome sequence of Woronichinia naegeliana from Washington state freshwater lake bloom.</title>
        <authorList>
            <person name="Dreher T.W."/>
        </authorList>
    </citation>
    <scope>NUCLEOTIDE SEQUENCE</scope>
    <source>
        <strain evidence="2">WA131</strain>
    </source>
</reference>
<dbReference type="Gene3D" id="3.30.420.40">
    <property type="match status" value="1"/>
</dbReference>
<proteinExistence type="predicted"/>
<dbReference type="InterPro" id="IPR000905">
    <property type="entry name" value="Gcp-like_dom"/>
</dbReference>
<dbReference type="EMBL" id="CP073041">
    <property type="protein sequence ID" value="UXE60111.1"/>
    <property type="molecule type" value="Genomic_DNA"/>
</dbReference>
<accession>A0A977KWA1</accession>
<gene>
    <name evidence="2" type="primary">tsaB</name>
    <name evidence="2" type="ORF">KA717_31315</name>
</gene>
<dbReference type="GO" id="GO:0002949">
    <property type="term" value="P:tRNA threonylcarbamoyladenosine modification"/>
    <property type="evidence" value="ECO:0007669"/>
    <property type="project" value="InterPro"/>
</dbReference>
<dbReference type="Pfam" id="PF00814">
    <property type="entry name" value="TsaD"/>
    <property type="match status" value="1"/>
</dbReference>
<dbReference type="InterPro" id="IPR043129">
    <property type="entry name" value="ATPase_NBD"/>
</dbReference>
<dbReference type="EC" id="2.3.1.234" evidence="2"/>
<dbReference type="InterPro" id="IPR022496">
    <property type="entry name" value="T6A_TsaB"/>
</dbReference>
<keyword evidence="2" id="KW-0808">Transferase</keyword>
<dbReference type="NCBIfam" id="TIGR03725">
    <property type="entry name" value="T6A_YeaZ"/>
    <property type="match status" value="1"/>
</dbReference>
<feature type="domain" description="Gcp-like" evidence="1">
    <location>
        <begin position="58"/>
        <end position="153"/>
    </location>
</feature>
<dbReference type="Gene3D" id="3.30.420.200">
    <property type="match status" value="1"/>
</dbReference>
<dbReference type="SUPFAM" id="SSF53067">
    <property type="entry name" value="Actin-like ATPase domain"/>
    <property type="match status" value="2"/>
</dbReference>
<organism evidence="2">
    <name type="scientific">Woronichinia naegeliana WA131</name>
    <dbReference type="NCBI Taxonomy" id="2824559"/>
    <lineage>
        <taxon>Bacteria</taxon>
        <taxon>Bacillati</taxon>
        <taxon>Cyanobacteriota</taxon>
        <taxon>Cyanophyceae</taxon>
        <taxon>Synechococcales</taxon>
        <taxon>Coelosphaeriaceae</taxon>
        <taxon>Woronichinia</taxon>
    </lineage>
</organism>
<keyword evidence="2" id="KW-0012">Acyltransferase</keyword>
<sequence>MTTQTTPIYGLALHTSSQQLGLAIAVNGEISRSQTWDLGRELSNQLHLHLAEFIQPQTWSDMAYLAVAQGPGSFTSIRIGLVTARTLGQQLHIPVFALSSLAAFALSKVDHLSPSGLIAVQMAATRGQIYGAVYQIQDQSIKIIFGDRLLDPPDWQRQLAQIDPDLHPLLAPEALGQNVDQILLLAHQSWQAGQRSPWSEALPFYGVSP</sequence>
<dbReference type="AlphaFoldDB" id="A0A977KWA1"/>